<feature type="non-terminal residue" evidence="1">
    <location>
        <position position="261"/>
    </location>
</feature>
<organism evidence="1">
    <name type="scientific">marine sediment metagenome</name>
    <dbReference type="NCBI Taxonomy" id="412755"/>
    <lineage>
        <taxon>unclassified sequences</taxon>
        <taxon>metagenomes</taxon>
        <taxon>ecological metagenomes</taxon>
    </lineage>
</organism>
<gene>
    <name evidence="1" type="ORF">S01H1_50098</name>
</gene>
<accession>X0W7U3</accession>
<reference evidence="1" key="1">
    <citation type="journal article" date="2014" name="Front. Microbiol.">
        <title>High frequency of phylogenetically diverse reductive dehalogenase-homologous genes in deep subseafloor sedimentary metagenomes.</title>
        <authorList>
            <person name="Kawai M."/>
            <person name="Futagami T."/>
            <person name="Toyoda A."/>
            <person name="Takaki Y."/>
            <person name="Nishi S."/>
            <person name="Hori S."/>
            <person name="Arai W."/>
            <person name="Tsubouchi T."/>
            <person name="Morono Y."/>
            <person name="Uchiyama I."/>
            <person name="Ito T."/>
            <person name="Fujiyama A."/>
            <person name="Inagaki F."/>
            <person name="Takami H."/>
        </authorList>
    </citation>
    <scope>NUCLEOTIDE SEQUENCE</scope>
    <source>
        <strain evidence="1">Expedition CK06-06</strain>
    </source>
</reference>
<proteinExistence type="predicted"/>
<sequence length="261" mass="29475">VKSSHSIICATFDFLRRDHEILNMVDDNNNGEVIGRLGEYSPIGTKLIQTLKTIGTGSYILRGDDEGKEFSQIKFSELPIGTIPDRFTMWGRFAYNNIDACNGRNIFLFEGATDPTGLCLTVRYGGLVQDWHWALQFSHAVGGDSQTVYRPYIVFHELPITNVDEGEVFVCVSMSKGDSVSMFVGNLLTGEFHAQRLDWDSWIHPAEMTDELWEDLGSFSIGYNDYSSGNRPIGLELRICQFQLIINQYYNADNLEDKTAI</sequence>
<comment type="caution">
    <text evidence="1">The sequence shown here is derived from an EMBL/GenBank/DDBJ whole genome shotgun (WGS) entry which is preliminary data.</text>
</comment>
<feature type="non-terminal residue" evidence="1">
    <location>
        <position position="1"/>
    </location>
</feature>
<dbReference type="AlphaFoldDB" id="X0W7U3"/>
<dbReference type="EMBL" id="BARS01032264">
    <property type="protein sequence ID" value="GAG26994.1"/>
    <property type="molecule type" value="Genomic_DNA"/>
</dbReference>
<evidence type="ECO:0000313" key="1">
    <source>
        <dbReference type="EMBL" id="GAG26994.1"/>
    </source>
</evidence>
<protein>
    <submittedName>
        <fullName evidence="1">Uncharacterized protein</fullName>
    </submittedName>
</protein>
<name>X0W7U3_9ZZZZ</name>